<feature type="transmembrane region" description="Helical" evidence="1">
    <location>
        <begin position="21"/>
        <end position="44"/>
    </location>
</feature>
<comment type="caution">
    <text evidence="2">The sequence shown here is derived from an EMBL/GenBank/DDBJ whole genome shotgun (WGS) entry which is preliminary data.</text>
</comment>
<dbReference type="RefSeq" id="WP_216032962.1">
    <property type="nucleotide sequence ID" value="NZ_JAHKNG010000012.1"/>
</dbReference>
<evidence type="ECO:0000313" key="3">
    <source>
        <dbReference type="Proteomes" id="UP001166191"/>
    </source>
</evidence>
<protein>
    <submittedName>
        <fullName evidence="2">Phage holin family protein</fullName>
    </submittedName>
</protein>
<evidence type="ECO:0000256" key="1">
    <source>
        <dbReference type="SAM" id="Phobius"/>
    </source>
</evidence>
<organism evidence="2 3">
    <name type="scientific">Paracoccus marinaquae</name>
    <dbReference type="NCBI Taxonomy" id="2841926"/>
    <lineage>
        <taxon>Bacteria</taxon>
        <taxon>Pseudomonadati</taxon>
        <taxon>Pseudomonadota</taxon>
        <taxon>Alphaproteobacteria</taxon>
        <taxon>Rhodobacterales</taxon>
        <taxon>Paracoccaceae</taxon>
        <taxon>Paracoccus</taxon>
    </lineage>
</organism>
<keyword evidence="3" id="KW-1185">Reference proteome</keyword>
<gene>
    <name evidence="2" type="ORF">KNW02_09155</name>
</gene>
<keyword evidence="1" id="KW-0812">Transmembrane</keyword>
<keyword evidence="1" id="KW-1133">Transmembrane helix</keyword>
<name>A0ABS6AI54_9RHOB</name>
<evidence type="ECO:0000313" key="2">
    <source>
        <dbReference type="EMBL" id="MBU3030286.1"/>
    </source>
</evidence>
<accession>A0ABS6AI54</accession>
<dbReference type="Proteomes" id="UP001166191">
    <property type="component" value="Unassembled WGS sequence"/>
</dbReference>
<feature type="transmembrane region" description="Helical" evidence="1">
    <location>
        <begin position="168"/>
        <end position="189"/>
    </location>
</feature>
<dbReference type="EMBL" id="JAHKNG010000012">
    <property type="protein sequence ID" value="MBU3030286.1"/>
    <property type="molecule type" value="Genomic_DNA"/>
</dbReference>
<feature type="transmembrane region" description="Helical" evidence="1">
    <location>
        <begin position="50"/>
        <end position="74"/>
    </location>
</feature>
<sequence>MFDYARKMQLALGDIARRSALKAVAGVVLALGAGFLLAALWSWLANGLGWGAMLASLALGAGLVVIGLVILAVASKTRHPMPDTDELRREVEARVSLAADAAVGRAKTEAMRMASRAETRVETLMGDAARRVRDTARKSGLGDDTIDAARRGAGQAARRVSRAARSDAGGLAGLIGAFALGVALASRLAGGRPPDPAPEDEEDDLS</sequence>
<proteinExistence type="predicted"/>
<reference evidence="2" key="1">
    <citation type="submission" date="2021-06" db="EMBL/GenBank/DDBJ databases">
        <title>Paracoccus bacterium XHP0099 sp. nov., isolated from the surface waters of the Yellow Sea.</title>
        <authorList>
            <person name="Xue H."/>
            <person name="Zhang D."/>
        </authorList>
    </citation>
    <scope>NUCLEOTIDE SEQUENCE</scope>
    <source>
        <strain evidence="2">XHP0099</strain>
    </source>
</reference>
<keyword evidence="1" id="KW-0472">Membrane</keyword>